<dbReference type="Pfam" id="PF01183">
    <property type="entry name" value="Glyco_hydro_25"/>
    <property type="match status" value="1"/>
</dbReference>
<comment type="caution">
    <text evidence="3">The sequence shown here is derived from an EMBL/GenBank/DDBJ whole genome shotgun (WGS) entry which is preliminary data.</text>
</comment>
<name>A0A1Q8E8B0_9STRE</name>
<dbReference type="InterPro" id="IPR002053">
    <property type="entry name" value="Glyco_hydro_25"/>
</dbReference>
<dbReference type="GO" id="GO:0016998">
    <property type="term" value="P:cell wall macromolecule catabolic process"/>
    <property type="evidence" value="ECO:0007669"/>
    <property type="project" value="InterPro"/>
</dbReference>
<dbReference type="SUPFAM" id="SSF51445">
    <property type="entry name" value="(Trans)glycosidases"/>
    <property type="match status" value="1"/>
</dbReference>
<evidence type="ECO:0000313" key="4">
    <source>
        <dbReference type="Proteomes" id="UP000186890"/>
    </source>
</evidence>
<dbReference type="PANTHER" id="PTHR34135:SF1">
    <property type="entry name" value="GLYCOSYL HYDROLASE FAMILY 25"/>
    <property type="match status" value="1"/>
</dbReference>
<evidence type="ECO:0000256" key="1">
    <source>
        <dbReference type="ARBA" id="ARBA00010646"/>
    </source>
</evidence>
<dbReference type="RefSeq" id="WP_075104876.1">
    <property type="nucleotide sequence ID" value="NZ_MSJM01000004.1"/>
</dbReference>
<organism evidence="3 4">
    <name type="scientific">Streptococcus cuniculi</name>
    <dbReference type="NCBI Taxonomy" id="1432788"/>
    <lineage>
        <taxon>Bacteria</taxon>
        <taxon>Bacillati</taxon>
        <taxon>Bacillota</taxon>
        <taxon>Bacilli</taxon>
        <taxon>Lactobacillales</taxon>
        <taxon>Streptococcaceae</taxon>
        <taxon>Streptococcus</taxon>
    </lineage>
</organism>
<gene>
    <name evidence="3" type="ORF">BU202_05990</name>
</gene>
<dbReference type="EMBL" id="MSJM01000004">
    <property type="protein sequence ID" value="OLF48006.1"/>
    <property type="molecule type" value="Genomic_DNA"/>
</dbReference>
<keyword evidence="3" id="KW-0378">Hydrolase</keyword>
<evidence type="ECO:0000313" key="3">
    <source>
        <dbReference type="EMBL" id="OLF48006.1"/>
    </source>
</evidence>
<dbReference type="InterPro" id="IPR017853">
    <property type="entry name" value="GH"/>
</dbReference>
<feature type="compositionally biased region" description="Polar residues" evidence="2">
    <location>
        <begin position="42"/>
        <end position="53"/>
    </location>
</feature>
<dbReference type="GO" id="GO:0003796">
    <property type="term" value="F:lysozyme activity"/>
    <property type="evidence" value="ECO:0007669"/>
    <property type="project" value="InterPro"/>
</dbReference>
<keyword evidence="4" id="KW-1185">Reference proteome</keyword>
<proteinExistence type="inferred from homology"/>
<dbReference type="GO" id="GO:0009253">
    <property type="term" value="P:peptidoglycan catabolic process"/>
    <property type="evidence" value="ECO:0007669"/>
    <property type="project" value="InterPro"/>
</dbReference>
<dbReference type="Gene3D" id="3.20.20.80">
    <property type="entry name" value="Glycosidases"/>
    <property type="match status" value="1"/>
</dbReference>
<dbReference type="PANTHER" id="PTHR34135">
    <property type="entry name" value="LYSOZYME"/>
    <property type="match status" value="1"/>
</dbReference>
<feature type="compositionally biased region" description="Basic and acidic residues" evidence="2">
    <location>
        <begin position="28"/>
        <end position="37"/>
    </location>
</feature>
<evidence type="ECO:0000256" key="2">
    <source>
        <dbReference type="SAM" id="MobiDB-lite"/>
    </source>
</evidence>
<reference evidence="4" key="1">
    <citation type="submission" date="2016-12" db="EMBL/GenBank/DDBJ databases">
        <authorList>
            <person name="Gulvik C.A."/>
        </authorList>
    </citation>
    <scope>NUCLEOTIDE SEQUENCE [LARGE SCALE GENOMIC DNA]</scope>
    <source>
        <strain evidence="4">NED12-00049-6B</strain>
    </source>
</reference>
<protein>
    <submittedName>
        <fullName evidence="3">Glycosyl hydrolase family 25</fullName>
    </submittedName>
</protein>
<dbReference type="AlphaFoldDB" id="A0A1Q8E8B0"/>
<dbReference type="Proteomes" id="UP000186890">
    <property type="component" value="Unassembled WGS sequence"/>
</dbReference>
<sequence>MRKKIHPILVALFFLCFTGIILTTKARHQEQEKDKQEVVQPTDESTSTKPSYHASTVHITNALDMKPIIDVSGWQRPSDIDYDTLSANISGAIIRVQSGSHTRKDNNASDEKGIDKHYQTHIKEFQARGIPVAVYAYVTGTSIESMKKEAKTFYEASYKFKPTYYWLDVEDKTMEDMNAGVEAFRQELEDLGVKNIGIYIGTYFMEEHQISVNKFTALWIPTYGTNSGYYNAAPNTNLDYDLHQYTSVGYLNGFAHHLDLNLITTLKDPNQVYQKLFTNPQ</sequence>
<dbReference type="GO" id="GO:0016052">
    <property type="term" value="P:carbohydrate catabolic process"/>
    <property type="evidence" value="ECO:0007669"/>
    <property type="project" value="TreeGrafter"/>
</dbReference>
<dbReference type="OrthoDB" id="9802228at2"/>
<accession>A0A1Q8E8B0</accession>
<dbReference type="CDD" id="cd06523">
    <property type="entry name" value="GH25_PlyB-like"/>
    <property type="match status" value="1"/>
</dbReference>
<dbReference type="PROSITE" id="PS51904">
    <property type="entry name" value="GLYCOSYL_HYDROL_F25_2"/>
    <property type="match status" value="1"/>
</dbReference>
<comment type="similarity">
    <text evidence="1">Belongs to the glycosyl hydrolase 25 family.</text>
</comment>
<feature type="region of interest" description="Disordered" evidence="2">
    <location>
        <begin position="28"/>
        <end position="53"/>
    </location>
</feature>